<feature type="transmembrane region" description="Helical" evidence="1">
    <location>
        <begin position="142"/>
        <end position="174"/>
    </location>
</feature>
<evidence type="ECO:0000256" key="1">
    <source>
        <dbReference type="SAM" id="Phobius"/>
    </source>
</evidence>
<dbReference type="EMBL" id="UINC01018991">
    <property type="protein sequence ID" value="SVA80169.1"/>
    <property type="molecule type" value="Genomic_DNA"/>
</dbReference>
<organism evidence="2">
    <name type="scientific">marine metagenome</name>
    <dbReference type="NCBI Taxonomy" id="408172"/>
    <lineage>
        <taxon>unclassified sequences</taxon>
        <taxon>metagenomes</taxon>
        <taxon>ecological metagenomes</taxon>
    </lineage>
</organism>
<evidence type="ECO:0000313" key="2">
    <source>
        <dbReference type="EMBL" id="SVA80169.1"/>
    </source>
</evidence>
<protein>
    <submittedName>
        <fullName evidence="2">Uncharacterized protein</fullName>
    </submittedName>
</protein>
<accession>A0A381YT73</accession>
<proteinExistence type="predicted"/>
<sequence>MVIQMKQVYLLEGKDSMTIVSEKEKHFKFLGKPLASLNEISGLIPKDQLFLLEQYGAWMEALVKNKIKPLTEDQKQFIQVAIGGRCGKTSFEKAWINSVIVRNRNRTDLITRETQLSTRVSNVGSFSNSKTMHSGHSNSGGGIGFITGIVLAVLAFSIVPVIPVIIAFIAGHWLSYNFGKK</sequence>
<keyword evidence="1" id="KW-1133">Transmembrane helix</keyword>
<keyword evidence="1" id="KW-0812">Transmembrane</keyword>
<name>A0A381YT73_9ZZZZ</name>
<reference evidence="2" key="1">
    <citation type="submission" date="2018-05" db="EMBL/GenBank/DDBJ databases">
        <authorList>
            <person name="Lanie J.A."/>
            <person name="Ng W.-L."/>
            <person name="Kazmierczak K.M."/>
            <person name="Andrzejewski T.M."/>
            <person name="Davidsen T.M."/>
            <person name="Wayne K.J."/>
            <person name="Tettelin H."/>
            <person name="Glass J.I."/>
            <person name="Rusch D."/>
            <person name="Podicherti R."/>
            <person name="Tsui H.-C.T."/>
            <person name="Winkler M.E."/>
        </authorList>
    </citation>
    <scope>NUCLEOTIDE SEQUENCE</scope>
</reference>
<dbReference type="Pfam" id="PF04219">
    <property type="entry name" value="DUF413"/>
    <property type="match status" value="1"/>
</dbReference>
<dbReference type="AlphaFoldDB" id="A0A381YT73"/>
<dbReference type="InterPro" id="IPR007335">
    <property type="entry name" value="DUF413"/>
</dbReference>
<keyword evidence="1" id="KW-0472">Membrane</keyword>
<gene>
    <name evidence="2" type="ORF">METZ01_LOCUS133023</name>
</gene>